<evidence type="ECO:0000313" key="4">
    <source>
        <dbReference type="Proteomes" id="UP000663846"/>
    </source>
</evidence>
<organism evidence="3 4">
    <name type="scientific">Rhizoctonia solani</name>
    <dbReference type="NCBI Taxonomy" id="456999"/>
    <lineage>
        <taxon>Eukaryota</taxon>
        <taxon>Fungi</taxon>
        <taxon>Dikarya</taxon>
        <taxon>Basidiomycota</taxon>
        <taxon>Agaricomycotina</taxon>
        <taxon>Agaricomycetes</taxon>
        <taxon>Cantharellales</taxon>
        <taxon>Ceratobasidiaceae</taxon>
        <taxon>Rhizoctonia</taxon>
    </lineage>
</organism>
<dbReference type="AlphaFoldDB" id="A0A8H3C4A8"/>
<evidence type="ECO:0000256" key="1">
    <source>
        <dbReference type="SAM" id="MobiDB-lite"/>
    </source>
</evidence>
<feature type="compositionally biased region" description="Basic and acidic residues" evidence="1">
    <location>
        <begin position="34"/>
        <end position="54"/>
    </location>
</feature>
<feature type="domain" description="DUF6535" evidence="2">
    <location>
        <begin position="124"/>
        <end position="196"/>
    </location>
</feature>
<dbReference type="EMBL" id="CAJMWS010001179">
    <property type="protein sequence ID" value="CAE6474542.1"/>
    <property type="molecule type" value="Genomic_DNA"/>
</dbReference>
<sequence length="197" mass="21902">MIPSNRPRPTRPKEIGPPERADDDPDFTGGVDSTKPKNETPQEPPPKDENKDNSEAPAGASIKEEIQAEATDPSPQQVEKETTQQRAQKEKVTNANPREQAKNDINLNDSDIYGAELGKDARVWKVYVQEADRHDTDLVYAWNKSVDVILGMLKRMAIFAALFSAVSTAFIIESSKRLQPDPAELSTQVLMEISQTM</sequence>
<dbReference type="InterPro" id="IPR045338">
    <property type="entry name" value="DUF6535"/>
</dbReference>
<feature type="compositionally biased region" description="Basic and acidic residues" evidence="1">
    <location>
        <begin position="11"/>
        <end position="20"/>
    </location>
</feature>
<comment type="caution">
    <text evidence="3">The sequence shown here is derived from an EMBL/GenBank/DDBJ whole genome shotgun (WGS) entry which is preliminary data.</text>
</comment>
<gene>
    <name evidence="3" type="ORF">RDB_LOCUS182080</name>
</gene>
<feature type="compositionally biased region" description="Basic and acidic residues" evidence="1">
    <location>
        <begin position="78"/>
        <end position="92"/>
    </location>
</feature>
<dbReference type="Proteomes" id="UP000663846">
    <property type="component" value="Unassembled WGS sequence"/>
</dbReference>
<protein>
    <recommendedName>
        <fullName evidence="2">DUF6535 domain-containing protein</fullName>
    </recommendedName>
</protein>
<name>A0A8H3C4A8_9AGAM</name>
<proteinExistence type="predicted"/>
<accession>A0A8H3C4A8</accession>
<evidence type="ECO:0000259" key="2">
    <source>
        <dbReference type="Pfam" id="PF20153"/>
    </source>
</evidence>
<evidence type="ECO:0000313" key="3">
    <source>
        <dbReference type="EMBL" id="CAE6474542.1"/>
    </source>
</evidence>
<dbReference type="Pfam" id="PF20153">
    <property type="entry name" value="DUF6535"/>
    <property type="match status" value="1"/>
</dbReference>
<reference evidence="3" key="1">
    <citation type="submission" date="2021-01" db="EMBL/GenBank/DDBJ databases">
        <authorList>
            <person name="Kaushik A."/>
        </authorList>
    </citation>
    <scope>NUCLEOTIDE SEQUENCE</scope>
    <source>
        <strain evidence="3">AG1-1C</strain>
    </source>
</reference>
<feature type="region of interest" description="Disordered" evidence="1">
    <location>
        <begin position="1"/>
        <end position="106"/>
    </location>
</feature>
<feature type="compositionally biased region" description="Polar residues" evidence="1">
    <location>
        <begin position="93"/>
        <end position="106"/>
    </location>
</feature>